<sequence>MKAIVIYEAGGPEKLLLEDRPIPQVREGWTLVKVRGFGINHSEIFTRQGLSPTVKFPRILGIECVGQVAETTRPDLQPGQKVVSIMGEMGRAYDGSYAEFALLPNEQIYPVKTDLTWTELAAVPETYYTAFGSLKNLQVQENDRILVRAATSGVGLAFARLVKARFPNAYIAGSVRSGSKQFLLQHQPYDDIIMDQNGRLETDEKFEKILELTGPATIKDSFAHIAEGGIICNTGQLGGQWYLENFDPIVEIKNNSFLTSFYSGNVSQSLIDELFAYIDRYEVNVTPRRVFPLEQVPEAHAYIEGKAGFGKVIIINDERKS</sequence>
<organism evidence="4 5">
    <name type="scientific">Streptococcus panodentis</name>
    <dbReference type="NCBI Taxonomy" id="1581472"/>
    <lineage>
        <taxon>Bacteria</taxon>
        <taxon>Bacillati</taxon>
        <taxon>Bacillota</taxon>
        <taxon>Bacilli</taxon>
        <taxon>Lactobacillales</taxon>
        <taxon>Streptococcaceae</taxon>
        <taxon>Streptococcus</taxon>
    </lineage>
</organism>
<dbReference type="SUPFAM" id="SSF51735">
    <property type="entry name" value="NAD(P)-binding Rossmann-fold domains"/>
    <property type="match status" value="1"/>
</dbReference>
<accession>A0ABS5AZB0</accession>
<dbReference type="InterPro" id="IPR036291">
    <property type="entry name" value="NAD(P)-bd_dom_sf"/>
</dbReference>
<reference evidence="4 5" key="1">
    <citation type="submission" date="2018-05" db="EMBL/GenBank/DDBJ databases">
        <title>Draft genome sequence of Streptococcus panodentis CCUG 70867T.</title>
        <authorList>
            <person name="Salva-Serra F."/>
            <person name="Mendez V."/>
            <person name="Jaen-Luchoro D."/>
            <person name="Gonzales-Siles L."/>
            <person name="Karlsson R."/>
            <person name="Engstrom-Jakobsson H."/>
            <person name="Busquets A."/>
            <person name="Gomila M."/>
            <person name="Pineiro-Iglesias B."/>
            <person name="Bennasar-Figueras A."/>
            <person name="Seeger M."/>
            <person name="Moore E."/>
        </authorList>
    </citation>
    <scope>NUCLEOTIDE SEQUENCE [LARGE SCALE GENOMIC DNA]</scope>
    <source>
        <strain evidence="4 5">CCUG 70867</strain>
    </source>
</reference>
<evidence type="ECO:0000259" key="3">
    <source>
        <dbReference type="SMART" id="SM00829"/>
    </source>
</evidence>
<evidence type="ECO:0000256" key="1">
    <source>
        <dbReference type="ARBA" id="ARBA00022857"/>
    </source>
</evidence>
<evidence type="ECO:0000313" key="5">
    <source>
        <dbReference type="Proteomes" id="UP001519349"/>
    </source>
</evidence>
<dbReference type="PANTHER" id="PTHR48106:SF18">
    <property type="entry name" value="QUINONE OXIDOREDUCTASE PIG3"/>
    <property type="match status" value="1"/>
</dbReference>
<dbReference type="PANTHER" id="PTHR48106">
    <property type="entry name" value="QUINONE OXIDOREDUCTASE PIG3-RELATED"/>
    <property type="match status" value="1"/>
</dbReference>
<dbReference type="Gene3D" id="3.90.180.10">
    <property type="entry name" value="Medium-chain alcohol dehydrogenases, catalytic domain"/>
    <property type="match status" value="1"/>
</dbReference>
<evidence type="ECO:0000256" key="2">
    <source>
        <dbReference type="ARBA" id="ARBA00023002"/>
    </source>
</evidence>
<evidence type="ECO:0000313" key="4">
    <source>
        <dbReference type="EMBL" id="MBP2621756.1"/>
    </source>
</evidence>
<dbReference type="InterPro" id="IPR011032">
    <property type="entry name" value="GroES-like_sf"/>
</dbReference>
<keyword evidence="1" id="KW-0521">NADP</keyword>
<comment type="caution">
    <text evidence="4">The sequence shown here is derived from an EMBL/GenBank/DDBJ whole genome shotgun (WGS) entry which is preliminary data.</text>
</comment>
<dbReference type="InterPro" id="IPR020843">
    <property type="entry name" value="ER"/>
</dbReference>
<keyword evidence="5" id="KW-1185">Reference proteome</keyword>
<name>A0ABS5AZB0_9STRE</name>
<dbReference type="Proteomes" id="UP001519349">
    <property type="component" value="Unassembled WGS sequence"/>
</dbReference>
<gene>
    <name evidence="4" type="ORF">DHL47_10605</name>
</gene>
<proteinExistence type="predicted"/>
<dbReference type="CDD" id="cd08243">
    <property type="entry name" value="quinone_oxidoreductase_like_1"/>
    <property type="match status" value="1"/>
</dbReference>
<dbReference type="InterPro" id="IPR013154">
    <property type="entry name" value="ADH-like_N"/>
</dbReference>
<dbReference type="SUPFAM" id="SSF50129">
    <property type="entry name" value="GroES-like"/>
    <property type="match status" value="1"/>
</dbReference>
<feature type="domain" description="Enoyl reductase (ER)" evidence="3">
    <location>
        <begin position="10"/>
        <end position="314"/>
    </location>
</feature>
<dbReference type="Pfam" id="PF08240">
    <property type="entry name" value="ADH_N"/>
    <property type="match status" value="1"/>
</dbReference>
<dbReference type="Gene3D" id="3.40.50.720">
    <property type="entry name" value="NAD(P)-binding Rossmann-like Domain"/>
    <property type="match status" value="1"/>
</dbReference>
<protein>
    <submittedName>
        <fullName evidence="4">Quinone oxidoreductase</fullName>
    </submittedName>
</protein>
<keyword evidence="2" id="KW-0560">Oxidoreductase</keyword>
<dbReference type="Pfam" id="PF13602">
    <property type="entry name" value="ADH_zinc_N_2"/>
    <property type="match status" value="1"/>
</dbReference>
<dbReference type="EMBL" id="QFAY01000023">
    <property type="protein sequence ID" value="MBP2621756.1"/>
    <property type="molecule type" value="Genomic_DNA"/>
</dbReference>
<dbReference type="SMART" id="SM00829">
    <property type="entry name" value="PKS_ER"/>
    <property type="match status" value="1"/>
</dbReference>